<feature type="compositionally biased region" description="Low complexity" evidence="1">
    <location>
        <begin position="111"/>
        <end position="127"/>
    </location>
</feature>
<dbReference type="AlphaFoldDB" id="A0A7W0CV73"/>
<organism evidence="2 3">
    <name type="scientific">Nonomuraea soli</name>
    <dbReference type="NCBI Taxonomy" id="1032476"/>
    <lineage>
        <taxon>Bacteria</taxon>
        <taxon>Bacillati</taxon>
        <taxon>Actinomycetota</taxon>
        <taxon>Actinomycetes</taxon>
        <taxon>Streptosporangiales</taxon>
        <taxon>Streptosporangiaceae</taxon>
        <taxon>Nonomuraea</taxon>
    </lineage>
</organism>
<feature type="region of interest" description="Disordered" evidence="1">
    <location>
        <begin position="100"/>
        <end position="127"/>
    </location>
</feature>
<comment type="caution">
    <text evidence="2">The sequence shown here is derived from an EMBL/GenBank/DDBJ whole genome shotgun (WGS) entry which is preliminary data.</text>
</comment>
<evidence type="ECO:0000256" key="1">
    <source>
        <dbReference type="SAM" id="MobiDB-lite"/>
    </source>
</evidence>
<dbReference type="EMBL" id="JACDUR010000013">
    <property type="protein sequence ID" value="MBA2897753.1"/>
    <property type="molecule type" value="Genomic_DNA"/>
</dbReference>
<evidence type="ECO:0000313" key="2">
    <source>
        <dbReference type="EMBL" id="MBA2897753.1"/>
    </source>
</evidence>
<gene>
    <name evidence="2" type="ORF">HNR30_009159</name>
</gene>
<keyword evidence="3" id="KW-1185">Reference proteome</keyword>
<feature type="compositionally biased region" description="Basic and acidic residues" evidence="1">
    <location>
        <begin position="100"/>
        <end position="110"/>
    </location>
</feature>
<protein>
    <submittedName>
        <fullName evidence="2">Uncharacterized protein YidB (DUF937 family)</fullName>
    </submittedName>
</protein>
<dbReference type="RefSeq" id="WP_181616432.1">
    <property type="nucleotide sequence ID" value="NZ_BAABAM010000015.1"/>
</dbReference>
<dbReference type="Proteomes" id="UP000530928">
    <property type="component" value="Unassembled WGS sequence"/>
</dbReference>
<proteinExistence type="predicted"/>
<accession>A0A7W0CV73</accession>
<reference evidence="2 3" key="1">
    <citation type="submission" date="2020-07" db="EMBL/GenBank/DDBJ databases">
        <title>Genomic Encyclopedia of Type Strains, Phase IV (KMG-IV): sequencing the most valuable type-strain genomes for metagenomic binning, comparative biology and taxonomic classification.</title>
        <authorList>
            <person name="Goeker M."/>
        </authorList>
    </citation>
    <scope>NUCLEOTIDE SEQUENCE [LARGE SCALE GENOMIC DNA]</scope>
    <source>
        <strain evidence="2 3">DSM 45533</strain>
    </source>
</reference>
<name>A0A7W0CV73_9ACTN</name>
<sequence length="1040" mass="112019">MARLVMPRAPEDFGTALTDLLKAAGRTIDGLLELLEPGVVARSILYDWTKARHLPHGTGPLLAVVELCLELADDRGADLGTAPGDVDGWLALLAEAKQSRDSHAARKDPRAAAAADSAAEGPAEAAKPIGRWKPTKLGIHQAIGGEPLPTYARRPHDDLLYAMLDPAVAANRLVVLRGKSSTGKSSTGKSRAAYQAVTARLSRWPLFYPRTASALTDLISQGVPQHSVLWLNELRHYADDPAGAPALFKLAELMEGRDYVVAITAVWPPLWAKYTTDHDGAPGTVDTGRASRELLSQLPKLANHDPRQVKAELGGVIDVPTTFTEQQLAQIRRRRHTTLMEAITAAERAGSPGQLTQYLAGVPDLLDHYQRPGANPYGKALITAAMDAVRLGHTQHLGREFLRHAAIGELSPEQRAIDDEDVDIWEKEAWKYATYILKGTVRALQPIAPKSNVGVVGYRLAESLDQHGRYHRADQTPPPAFWKAAAAHAHPSDLYSLALAAQRRGLYRDAAQLLKSATAHGSQHAASALIDHLRTMHPSDHSPARWAAEHVALDDPKGVGELLERLQGVGAHEQVTALLARDPAEHVALDDPKGVGELLDRLQGVGAHEQVTALAKRAEHVALDDPKGVGELLDRLQGVGAHEQVTALAKRAVAHVAHVALDDPDAVAWLLNSLRGIETHEQVTALAKWAVAHVALDDPNRVNFLLYGLRQLGADEQITALLAARDPAVPFTLDDAARFTLNDPYEQVTALARRVAAHAALDNPRGVSQLLVSLWHLKAHEQVAALARRVAAHVALDNPDGVGELLERLQGVGAHEQVTALAKRAEHVALDNPYGVGELLERLQGVGAHEQVTALAKRAAAHAALDSPDGVGELLYGLQGIGAHEQVTALAKRAAAHAALDNPVGVSRLLERLQGVGAHEQVTALLARDPAEHVALDNPYGVSWLLGSLRRVGAHEQVTALLARDPAEHVALDNRHAVRSLLESLQRVGAHEQITALAERLPAAGLFGLFLTCTDHAELFRFGRELDRSAAAQWVWEDLD</sequence>
<evidence type="ECO:0000313" key="3">
    <source>
        <dbReference type="Proteomes" id="UP000530928"/>
    </source>
</evidence>